<reference evidence="3 4" key="1">
    <citation type="submission" date="2014-02" db="EMBL/GenBank/DDBJ databases">
        <authorList>
            <person name="Young C.-C."/>
            <person name="Hameed A."/>
            <person name="Huang H.-C."/>
            <person name="Shahina M."/>
        </authorList>
    </citation>
    <scope>NUCLEOTIDE SEQUENCE [LARGE SCALE GENOMIC DNA]</scope>
    <source>
        <strain evidence="3 4">CC-SAMT-1</strain>
    </source>
</reference>
<dbReference type="Pfam" id="PF00924">
    <property type="entry name" value="MS_channel_2nd"/>
    <property type="match status" value="1"/>
</dbReference>
<organism evidence="3 4">
    <name type="scientific">Siansivirga zeaxanthinifaciens CC-SAMT-1</name>
    <dbReference type="NCBI Taxonomy" id="1454006"/>
    <lineage>
        <taxon>Bacteria</taxon>
        <taxon>Pseudomonadati</taxon>
        <taxon>Bacteroidota</taxon>
        <taxon>Flavobacteriia</taxon>
        <taxon>Flavobacteriales</taxon>
        <taxon>Flavobacteriaceae</taxon>
        <taxon>Siansivirga</taxon>
    </lineage>
</organism>
<dbReference type="RefSeq" id="WP_044638776.1">
    <property type="nucleotide sequence ID" value="NZ_CP007202.1"/>
</dbReference>
<dbReference type="PANTHER" id="PTHR30221">
    <property type="entry name" value="SMALL-CONDUCTANCE MECHANOSENSITIVE CHANNEL"/>
    <property type="match status" value="1"/>
</dbReference>
<dbReference type="EMBL" id="CP007202">
    <property type="protein sequence ID" value="AJR04065.1"/>
    <property type="molecule type" value="Genomic_DNA"/>
</dbReference>
<evidence type="ECO:0000259" key="2">
    <source>
        <dbReference type="Pfam" id="PF00924"/>
    </source>
</evidence>
<feature type="transmembrane region" description="Helical" evidence="1">
    <location>
        <begin position="117"/>
        <end position="138"/>
    </location>
</feature>
<dbReference type="Pfam" id="PF05552">
    <property type="entry name" value="MS_channel_1st_1"/>
    <property type="match status" value="2"/>
</dbReference>
<feature type="transmembrane region" description="Helical" evidence="1">
    <location>
        <begin position="159"/>
        <end position="180"/>
    </location>
</feature>
<dbReference type="GO" id="GO:0016020">
    <property type="term" value="C:membrane"/>
    <property type="evidence" value="ECO:0007669"/>
    <property type="project" value="InterPro"/>
</dbReference>
<protein>
    <submittedName>
        <fullName evidence="3">Membrane protein</fullName>
    </submittedName>
</protein>
<dbReference type="InterPro" id="IPR008910">
    <property type="entry name" value="MSC_TM_helix"/>
</dbReference>
<proteinExistence type="predicted"/>
<accession>A0A0C5WME8</accession>
<dbReference type="OrthoDB" id="1493289at2"/>
<keyword evidence="1" id="KW-0812">Transmembrane</keyword>
<dbReference type="Proteomes" id="UP000032229">
    <property type="component" value="Chromosome"/>
</dbReference>
<gene>
    <name evidence="3" type="ORF">AW14_10880</name>
</gene>
<sequence>MKKISNWNESVLNSLNAIMEEVSSIIPNILGALAIIIIGWLIIKIVVSILKKALKIAKADKLDDKINEIELFGDKKLNFNIITIITKFVKWFLYLMIIIVVTEILNLTIVSEEIKNFLSYIPQLFSALTIFILGLLFANMAKKGIKSLFDSMDFFGGKLISQLVFVILLVFISVTALNQAGIDTEIITNNITLILASLLLAFSLAMGLGSQKIVAELLKTFYARRTYEIGQTIQFNNITGEVLSINSISITLKTTEGKIVVPIKDIVENQVRIQD</sequence>
<dbReference type="Gene3D" id="1.10.287.1260">
    <property type="match status" value="2"/>
</dbReference>
<evidence type="ECO:0000313" key="4">
    <source>
        <dbReference type="Proteomes" id="UP000032229"/>
    </source>
</evidence>
<dbReference type="InterPro" id="IPR045275">
    <property type="entry name" value="MscS_archaea/bacteria_type"/>
</dbReference>
<dbReference type="HOGENOM" id="CLU_049564_1_0_10"/>
<dbReference type="KEGG" id="sze:AW14_10880"/>
<dbReference type="PANTHER" id="PTHR30221:SF1">
    <property type="entry name" value="SMALL-CONDUCTANCE MECHANOSENSITIVE CHANNEL"/>
    <property type="match status" value="1"/>
</dbReference>
<evidence type="ECO:0000256" key="1">
    <source>
        <dbReference type="SAM" id="Phobius"/>
    </source>
</evidence>
<keyword evidence="1" id="KW-1133">Transmembrane helix</keyword>
<dbReference type="AlphaFoldDB" id="A0A0C5WME8"/>
<dbReference type="InterPro" id="IPR006685">
    <property type="entry name" value="MscS_channel_2nd"/>
</dbReference>
<name>A0A0C5WME8_9FLAO</name>
<dbReference type="GO" id="GO:0008381">
    <property type="term" value="F:mechanosensitive monoatomic ion channel activity"/>
    <property type="evidence" value="ECO:0007669"/>
    <property type="project" value="InterPro"/>
</dbReference>
<feature type="transmembrane region" description="Helical" evidence="1">
    <location>
        <begin position="29"/>
        <end position="50"/>
    </location>
</feature>
<dbReference type="STRING" id="1454006.AW14_10880"/>
<keyword evidence="1" id="KW-0472">Membrane</keyword>
<keyword evidence="4" id="KW-1185">Reference proteome</keyword>
<feature type="transmembrane region" description="Helical" evidence="1">
    <location>
        <begin position="91"/>
        <end position="111"/>
    </location>
</feature>
<feature type="domain" description="Mechanosensitive ion channel MscS" evidence="2">
    <location>
        <begin position="223"/>
        <end position="271"/>
    </location>
</feature>
<feature type="transmembrane region" description="Helical" evidence="1">
    <location>
        <begin position="186"/>
        <end position="209"/>
    </location>
</feature>
<evidence type="ECO:0000313" key="3">
    <source>
        <dbReference type="EMBL" id="AJR04065.1"/>
    </source>
</evidence>